<feature type="compositionally biased region" description="Basic and acidic residues" evidence="1">
    <location>
        <begin position="59"/>
        <end position="70"/>
    </location>
</feature>
<reference evidence="2 3" key="1">
    <citation type="submission" date="2018-11" db="EMBL/GenBank/DDBJ databases">
        <authorList>
            <person name="Lopez-Roques C."/>
            <person name="Donnadieu C."/>
            <person name="Bouchez O."/>
            <person name="Klopp C."/>
            <person name="Cabau C."/>
            <person name="Zahm M."/>
        </authorList>
    </citation>
    <scope>NUCLEOTIDE SEQUENCE [LARGE SCALE GENOMIC DNA]</scope>
    <source>
        <strain evidence="2">RS831</strain>
        <tissue evidence="2">Whole body</tissue>
    </source>
</reference>
<keyword evidence="3" id="KW-1185">Reference proteome</keyword>
<evidence type="ECO:0000256" key="1">
    <source>
        <dbReference type="SAM" id="MobiDB-lite"/>
    </source>
</evidence>
<evidence type="ECO:0000313" key="2">
    <source>
        <dbReference type="EMBL" id="RVE55862.1"/>
    </source>
</evidence>
<accession>A0A437BZE9</accession>
<dbReference type="Proteomes" id="UP000283210">
    <property type="component" value="Chromosome 24"/>
</dbReference>
<name>A0A437BZE9_ORYJA</name>
<evidence type="ECO:0000313" key="3">
    <source>
        <dbReference type="Proteomes" id="UP000283210"/>
    </source>
</evidence>
<feature type="region of interest" description="Disordered" evidence="1">
    <location>
        <begin position="59"/>
        <end position="85"/>
    </location>
</feature>
<protein>
    <submittedName>
        <fullName evidence="2">Uncharacterized protein</fullName>
    </submittedName>
</protein>
<sequence>MKRLNEVCLQSGSEEAHVFVSTRLQILFTAESSDLSDNELQRSDRQCCSFLSCPVMDESEKEKSSGRIEGRGPNPGAVTELVPSPVTHRRPKLAFAVPAAVRGHQGPGPSVRFFSLLAAGPPLASLPRLRGPPELGWRCRVLKAARTAAAETGSSEDV</sequence>
<organism evidence="2 3">
    <name type="scientific">Oryzias javanicus</name>
    <name type="common">Javanese ricefish</name>
    <name type="synonym">Aplocheilus javanicus</name>
    <dbReference type="NCBI Taxonomy" id="123683"/>
    <lineage>
        <taxon>Eukaryota</taxon>
        <taxon>Metazoa</taxon>
        <taxon>Chordata</taxon>
        <taxon>Craniata</taxon>
        <taxon>Vertebrata</taxon>
        <taxon>Euteleostomi</taxon>
        <taxon>Actinopterygii</taxon>
        <taxon>Neopterygii</taxon>
        <taxon>Teleostei</taxon>
        <taxon>Neoteleostei</taxon>
        <taxon>Acanthomorphata</taxon>
        <taxon>Ovalentaria</taxon>
        <taxon>Atherinomorphae</taxon>
        <taxon>Beloniformes</taxon>
        <taxon>Adrianichthyidae</taxon>
        <taxon>Oryziinae</taxon>
        <taxon>Oryzias</taxon>
    </lineage>
</organism>
<dbReference type="AlphaFoldDB" id="A0A437BZE9"/>
<gene>
    <name evidence="2" type="ORF">OJAV_G00230450</name>
</gene>
<reference evidence="2 3" key="2">
    <citation type="submission" date="2019-01" db="EMBL/GenBank/DDBJ databases">
        <title>A chromosome length genome reference of the Java medaka (oryzias javanicus).</title>
        <authorList>
            <person name="Herpin A."/>
            <person name="Takehana Y."/>
            <person name="Naruse K."/>
            <person name="Ansai S."/>
            <person name="Kawaguchi M."/>
        </authorList>
    </citation>
    <scope>NUCLEOTIDE SEQUENCE [LARGE SCALE GENOMIC DNA]</scope>
    <source>
        <strain evidence="2">RS831</strain>
        <tissue evidence="2">Whole body</tissue>
    </source>
</reference>
<dbReference type="EMBL" id="CM012460">
    <property type="protein sequence ID" value="RVE55862.1"/>
    <property type="molecule type" value="Genomic_DNA"/>
</dbReference>
<proteinExistence type="predicted"/>